<feature type="transmembrane region" description="Helical" evidence="11">
    <location>
        <begin position="69"/>
        <end position="89"/>
    </location>
</feature>
<organism evidence="14 15">
    <name type="scientific">Pontimonas salivibrio</name>
    <dbReference type="NCBI Taxonomy" id="1159327"/>
    <lineage>
        <taxon>Bacteria</taxon>
        <taxon>Bacillati</taxon>
        <taxon>Actinomycetota</taxon>
        <taxon>Actinomycetes</taxon>
        <taxon>Micrococcales</taxon>
        <taxon>Microbacteriaceae</taxon>
        <taxon>Pontimonas</taxon>
    </lineage>
</organism>
<evidence type="ECO:0000256" key="4">
    <source>
        <dbReference type="ARBA" id="ARBA00022692"/>
    </source>
</evidence>
<dbReference type="PANTHER" id="PTHR43394">
    <property type="entry name" value="ATP-DEPENDENT PERMEASE MDL1, MITOCHONDRIAL"/>
    <property type="match status" value="1"/>
</dbReference>
<dbReference type="RefSeq" id="WP_104913399.1">
    <property type="nucleotide sequence ID" value="NZ_CP026923.1"/>
</dbReference>
<keyword evidence="6" id="KW-0067">ATP-binding</keyword>
<evidence type="ECO:0000256" key="2">
    <source>
        <dbReference type="ARBA" id="ARBA00022448"/>
    </source>
</evidence>
<dbReference type="InterPro" id="IPR003593">
    <property type="entry name" value="AAA+_ATPase"/>
</dbReference>
<dbReference type="KEGG" id="psai:C3B54_11869"/>
<evidence type="ECO:0000256" key="9">
    <source>
        <dbReference type="ARBA" id="ARBA00061644"/>
    </source>
</evidence>
<dbReference type="InterPro" id="IPR036640">
    <property type="entry name" value="ABC1_TM_sf"/>
</dbReference>
<dbReference type="GO" id="GO:0015421">
    <property type="term" value="F:ABC-type oligopeptide transporter activity"/>
    <property type="evidence" value="ECO:0007669"/>
    <property type="project" value="TreeGrafter"/>
</dbReference>
<evidence type="ECO:0000256" key="11">
    <source>
        <dbReference type="SAM" id="Phobius"/>
    </source>
</evidence>
<keyword evidence="2" id="KW-0813">Transport</keyword>
<keyword evidence="3" id="KW-1003">Cell membrane</keyword>
<dbReference type="Proteomes" id="UP000243077">
    <property type="component" value="Chromosome"/>
</dbReference>
<feature type="transmembrane region" description="Helical" evidence="11">
    <location>
        <begin position="29"/>
        <end position="49"/>
    </location>
</feature>
<feature type="domain" description="ABC transmembrane type-1" evidence="13">
    <location>
        <begin position="33"/>
        <end position="315"/>
    </location>
</feature>
<reference evidence="14 15" key="1">
    <citation type="submission" date="2018-02" db="EMBL/GenBank/DDBJ databases">
        <title>Complete genome of the streamlined marine actinobacterium Pontimonas salivibrio CL-TW6 adapted to coastal planktonic lifestype.</title>
        <authorList>
            <person name="Cho B.C."/>
            <person name="Hardies S.C."/>
            <person name="Jang G.I."/>
            <person name="Hwang C.Y."/>
        </authorList>
    </citation>
    <scope>NUCLEOTIDE SEQUENCE [LARGE SCALE GENOMIC DNA]</scope>
    <source>
        <strain evidence="14 15">CL-TW6</strain>
    </source>
</reference>
<dbReference type="FunFam" id="3.40.50.300:FF:000299">
    <property type="entry name" value="ABC transporter ATP-binding protein/permease"/>
    <property type="match status" value="1"/>
</dbReference>
<feature type="transmembrane region" description="Helical" evidence="11">
    <location>
        <begin position="143"/>
        <end position="165"/>
    </location>
</feature>
<feature type="region of interest" description="Disordered" evidence="10">
    <location>
        <begin position="592"/>
        <end position="611"/>
    </location>
</feature>
<evidence type="ECO:0000256" key="8">
    <source>
        <dbReference type="ARBA" id="ARBA00023136"/>
    </source>
</evidence>
<dbReference type="Gene3D" id="3.40.50.300">
    <property type="entry name" value="P-loop containing nucleotide triphosphate hydrolases"/>
    <property type="match status" value="1"/>
</dbReference>
<dbReference type="PANTHER" id="PTHR43394:SF1">
    <property type="entry name" value="ATP-BINDING CASSETTE SUB-FAMILY B MEMBER 10, MITOCHONDRIAL"/>
    <property type="match status" value="1"/>
</dbReference>
<evidence type="ECO:0000259" key="12">
    <source>
        <dbReference type="PROSITE" id="PS50893"/>
    </source>
</evidence>
<comment type="similarity">
    <text evidence="9">Belongs to the ABC transporter superfamily. Lipid exporter (TC 3.A.1.106) family.</text>
</comment>
<dbReference type="PROSITE" id="PS50893">
    <property type="entry name" value="ABC_TRANSPORTER_2"/>
    <property type="match status" value="1"/>
</dbReference>
<dbReference type="SMART" id="SM00382">
    <property type="entry name" value="AAA"/>
    <property type="match status" value="1"/>
</dbReference>
<evidence type="ECO:0000256" key="5">
    <source>
        <dbReference type="ARBA" id="ARBA00022741"/>
    </source>
</evidence>
<dbReference type="GO" id="GO:0016887">
    <property type="term" value="F:ATP hydrolysis activity"/>
    <property type="evidence" value="ECO:0007669"/>
    <property type="project" value="InterPro"/>
</dbReference>
<feature type="transmembrane region" description="Helical" evidence="11">
    <location>
        <begin position="290"/>
        <end position="314"/>
    </location>
</feature>
<keyword evidence="7 11" id="KW-1133">Transmembrane helix</keyword>
<dbReference type="InterPro" id="IPR017871">
    <property type="entry name" value="ABC_transporter-like_CS"/>
</dbReference>
<dbReference type="EMBL" id="CP026923">
    <property type="protein sequence ID" value="AVG23842.1"/>
    <property type="molecule type" value="Genomic_DNA"/>
</dbReference>
<dbReference type="OrthoDB" id="9806127at2"/>
<dbReference type="AlphaFoldDB" id="A0A2L2BQF1"/>
<keyword evidence="4 11" id="KW-0812">Transmembrane</keyword>
<dbReference type="SUPFAM" id="SSF90123">
    <property type="entry name" value="ABC transporter transmembrane region"/>
    <property type="match status" value="1"/>
</dbReference>
<evidence type="ECO:0000313" key="15">
    <source>
        <dbReference type="Proteomes" id="UP000243077"/>
    </source>
</evidence>
<feature type="domain" description="ABC transporter" evidence="12">
    <location>
        <begin position="349"/>
        <end position="593"/>
    </location>
</feature>
<proteinExistence type="inferred from homology"/>
<dbReference type="Pfam" id="PF00664">
    <property type="entry name" value="ABC_membrane"/>
    <property type="match status" value="1"/>
</dbReference>
<dbReference type="GO" id="GO:0005886">
    <property type="term" value="C:plasma membrane"/>
    <property type="evidence" value="ECO:0007669"/>
    <property type="project" value="UniProtKB-SubCell"/>
</dbReference>
<dbReference type="Pfam" id="PF00005">
    <property type="entry name" value="ABC_tran"/>
    <property type="match status" value="1"/>
</dbReference>
<accession>A0A2L2BQF1</accession>
<dbReference type="Gene3D" id="1.20.1560.10">
    <property type="entry name" value="ABC transporter type 1, transmembrane domain"/>
    <property type="match status" value="1"/>
</dbReference>
<dbReference type="InterPro" id="IPR039421">
    <property type="entry name" value="Type_1_exporter"/>
</dbReference>
<evidence type="ECO:0000259" key="13">
    <source>
        <dbReference type="PROSITE" id="PS50929"/>
    </source>
</evidence>
<dbReference type="InterPro" id="IPR027417">
    <property type="entry name" value="P-loop_NTPase"/>
</dbReference>
<gene>
    <name evidence="14" type="ORF">C3B54_11869</name>
</gene>
<evidence type="ECO:0000256" key="7">
    <source>
        <dbReference type="ARBA" id="ARBA00022989"/>
    </source>
</evidence>
<feature type="compositionally biased region" description="Polar residues" evidence="10">
    <location>
        <begin position="599"/>
        <end position="611"/>
    </location>
</feature>
<evidence type="ECO:0000256" key="10">
    <source>
        <dbReference type="SAM" id="MobiDB-lite"/>
    </source>
</evidence>
<feature type="transmembrane region" description="Helical" evidence="11">
    <location>
        <begin position="256"/>
        <end position="278"/>
    </location>
</feature>
<evidence type="ECO:0000313" key="14">
    <source>
        <dbReference type="EMBL" id="AVG23842.1"/>
    </source>
</evidence>
<dbReference type="CDD" id="cd18543">
    <property type="entry name" value="ABC_6TM_Rv0194_D1_like"/>
    <property type="match status" value="1"/>
</dbReference>
<dbReference type="InterPro" id="IPR003439">
    <property type="entry name" value="ABC_transporter-like_ATP-bd"/>
</dbReference>
<dbReference type="PROSITE" id="PS50929">
    <property type="entry name" value="ABC_TM1F"/>
    <property type="match status" value="1"/>
</dbReference>
<sequence>MISSPSAPVGNPSVVRGLARVVRYARKELPLLVLGMGVALIASAFALAIPLTLEYVVDGPLSTGDPEAVWPAAGLVALLGLAEALFIYLRRVTVLTPGTKIDSNIRNDIYRHLQDLPVAFHDRWNSGQLLSRAQNDVSLIRRWMSFGLVMLVANAITIVLGTAILFSWSPLLAGVFVMCSLPMVFFGSRFRRGFEQLARDAQDQWGDVATLVEESVHGIRILKSFGRGDDAFESYSAYVQRGRELEVTKGTTQAKLGFWLTWIPDFALAVSLFVGVWLASVGDLSTGQLFAFFATAAVLAGPISSLGFLSALALEANSGLNRIFEVLDTPNPINTAVTPRTPQSRAGSLVFQDVHFRHQDAPADSPDLINGVSLELHPGETMALVGVTGSGKTTLTALPTRLYDVTGGRILLDGVDVRELDLVVLRTRIAMAFEDATLFSASIRDNVLFGRSDPVDPRSVEATAILDQALAIAEAEFVYSLPDGVDTVIGEQGLSLSGGQRQRIALARAIAAEPEVLVLDDPLSALDIETEARVEAALRKVLATTTALVVAHRPSTVMLADRVALLENGQITAVGTHTELLASSPSYRAVISSLDDTTESPSEATTQEANR</sequence>
<dbReference type="GO" id="GO:0005524">
    <property type="term" value="F:ATP binding"/>
    <property type="evidence" value="ECO:0007669"/>
    <property type="project" value="UniProtKB-KW"/>
</dbReference>
<dbReference type="InterPro" id="IPR011527">
    <property type="entry name" value="ABC1_TM_dom"/>
</dbReference>
<dbReference type="SUPFAM" id="SSF52540">
    <property type="entry name" value="P-loop containing nucleoside triphosphate hydrolases"/>
    <property type="match status" value="1"/>
</dbReference>
<evidence type="ECO:0000256" key="1">
    <source>
        <dbReference type="ARBA" id="ARBA00004651"/>
    </source>
</evidence>
<keyword evidence="15" id="KW-1185">Reference proteome</keyword>
<evidence type="ECO:0000256" key="6">
    <source>
        <dbReference type="ARBA" id="ARBA00022840"/>
    </source>
</evidence>
<protein>
    <submittedName>
        <fullName evidence="14">Multidrug ABC efflux transporter</fullName>
    </submittedName>
</protein>
<comment type="subcellular location">
    <subcellularLocation>
        <location evidence="1">Cell membrane</location>
        <topology evidence="1">Multi-pass membrane protein</topology>
    </subcellularLocation>
</comment>
<name>A0A2L2BQF1_9MICO</name>
<feature type="transmembrane region" description="Helical" evidence="11">
    <location>
        <begin position="171"/>
        <end position="190"/>
    </location>
</feature>
<keyword evidence="5" id="KW-0547">Nucleotide-binding</keyword>
<evidence type="ECO:0000256" key="3">
    <source>
        <dbReference type="ARBA" id="ARBA00022475"/>
    </source>
</evidence>
<keyword evidence="8 11" id="KW-0472">Membrane</keyword>
<dbReference type="PROSITE" id="PS00211">
    <property type="entry name" value="ABC_TRANSPORTER_1"/>
    <property type="match status" value="1"/>
</dbReference>